<dbReference type="SUPFAM" id="SSF48452">
    <property type="entry name" value="TPR-like"/>
    <property type="match status" value="1"/>
</dbReference>
<keyword evidence="2" id="KW-0804">Transcription</keyword>
<dbReference type="PANTHER" id="PTHR35807:SF1">
    <property type="entry name" value="TRANSCRIPTIONAL REGULATOR REDD"/>
    <property type="match status" value="1"/>
</dbReference>
<dbReference type="EMBL" id="JACXYZ010000002">
    <property type="protein sequence ID" value="MBD3925657.1"/>
    <property type="molecule type" value="Genomic_DNA"/>
</dbReference>
<protein>
    <submittedName>
        <fullName evidence="4">Transcriptional regulator</fullName>
    </submittedName>
</protein>
<dbReference type="PANTHER" id="PTHR35807">
    <property type="entry name" value="TRANSCRIPTIONAL REGULATOR REDD-RELATED"/>
    <property type="match status" value="1"/>
</dbReference>
<dbReference type="Pfam" id="PF03704">
    <property type="entry name" value="BTAD"/>
    <property type="match status" value="1"/>
</dbReference>
<dbReference type="SMART" id="SM01043">
    <property type="entry name" value="BTAD"/>
    <property type="match status" value="1"/>
</dbReference>
<dbReference type="InterPro" id="IPR036388">
    <property type="entry name" value="WH-like_DNA-bd_sf"/>
</dbReference>
<organism evidence="4 5">
    <name type="scientific">Nocardioides cavernae</name>
    <dbReference type="NCBI Taxonomy" id="1921566"/>
    <lineage>
        <taxon>Bacteria</taxon>
        <taxon>Bacillati</taxon>
        <taxon>Actinomycetota</taxon>
        <taxon>Actinomycetes</taxon>
        <taxon>Propionibacteriales</taxon>
        <taxon>Nocardioidaceae</taxon>
        <taxon>Nocardioides</taxon>
    </lineage>
</organism>
<evidence type="ECO:0000256" key="2">
    <source>
        <dbReference type="ARBA" id="ARBA00023163"/>
    </source>
</evidence>
<dbReference type="InterPro" id="IPR005158">
    <property type="entry name" value="BTAD"/>
</dbReference>
<keyword evidence="5" id="KW-1185">Reference proteome</keyword>
<accession>A0ABR8NDJ1</accession>
<reference evidence="4 5" key="1">
    <citation type="submission" date="2020-09" db="EMBL/GenBank/DDBJ databases">
        <title>novel species in genus Nocardioides.</title>
        <authorList>
            <person name="Zhang G."/>
        </authorList>
    </citation>
    <scope>NUCLEOTIDE SEQUENCE [LARGE SCALE GENOMIC DNA]</scope>
    <source>
        <strain evidence="4 5">KCTC 39551</strain>
    </source>
</reference>
<feature type="domain" description="Bacterial transcriptional activator" evidence="3">
    <location>
        <begin position="93"/>
        <end position="232"/>
    </location>
</feature>
<evidence type="ECO:0000313" key="5">
    <source>
        <dbReference type="Proteomes" id="UP000618818"/>
    </source>
</evidence>
<dbReference type="InterPro" id="IPR011990">
    <property type="entry name" value="TPR-like_helical_dom_sf"/>
</dbReference>
<evidence type="ECO:0000256" key="1">
    <source>
        <dbReference type="ARBA" id="ARBA00023015"/>
    </source>
</evidence>
<dbReference type="Gene3D" id="1.25.40.10">
    <property type="entry name" value="Tetratricopeptide repeat domain"/>
    <property type="match status" value="1"/>
</dbReference>
<comment type="caution">
    <text evidence="4">The sequence shown here is derived from an EMBL/GenBank/DDBJ whole genome shotgun (WGS) entry which is preliminary data.</text>
</comment>
<name>A0ABR8NDJ1_9ACTN</name>
<keyword evidence="1" id="KW-0805">Transcription regulation</keyword>
<dbReference type="Proteomes" id="UP000618818">
    <property type="component" value="Unassembled WGS sequence"/>
</dbReference>
<gene>
    <name evidence="4" type="ORF">IEZ26_13570</name>
</gene>
<evidence type="ECO:0000259" key="3">
    <source>
        <dbReference type="SMART" id="SM01043"/>
    </source>
</evidence>
<sequence>MRLSLLGGFQLVIDGEGVVVPASSQRVLAFLGLHARPQQRPQIARILWHDMTDQRAIANLRAALWKLHAVRERVIAVGHDRLSLCLDVGVDVVDVLELARELLDVARDTRVGQPAEFADLLELFSNDVLPSWEDDWVVFERERVRQLRIHAIEALSVRLSRDNRHAEAVEAGLAAVAADPLRESAQRVLIEAHLAEGNTADARRQFDAFCDLLARDLGVRPSPVLSALVAGRSTRD</sequence>
<dbReference type="InterPro" id="IPR051677">
    <property type="entry name" value="AfsR-DnrI-RedD_regulator"/>
</dbReference>
<proteinExistence type="predicted"/>
<dbReference type="Gene3D" id="1.10.10.10">
    <property type="entry name" value="Winged helix-like DNA-binding domain superfamily/Winged helix DNA-binding domain"/>
    <property type="match status" value="1"/>
</dbReference>
<evidence type="ECO:0000313" key="4">
    <source>
        <dbReference type="EMBL" id="MBD3925657.1"/>
    </source>
</evidence>
<dbReference type="RefSeq" id="WP_191195544.1">
    <property type="nucleotide sequence ID" value="NZ_JACXYZ010000002.1"/>
</dbReference>